<feature type="compositionally biased region" description="Polar residues" evidence="5">
    <location>
        <begin position="162"/>
        <end position="199"/>
    </location>
</feature>
<reference evidence="7" key="2">
    <citation type="journal article" date="2023" name="Science">
        <title>Genomic signatures of disease resistance in endangered staghorn corals.</title>
        <authorList>
            <person name="Vollmer S.V."/>
            <person name="Selwyn J.D."/>
            <person name="Despard B.A."/>
            <person name="Roesel C.L."/>
        </authorList>
    </citation>
    <scope>NUCLEOTIDE SEQUENCE</scope>
    <source>
        <strain evidence="7">K2</strain>
    </source>
</reference>
<comment type="caution">
    <text evidence="7">The sequence shown here is derived from an EMBL/GenBank/DDBJ whole genome shotgun (WGS) entry which is preliminary data.</text>
</comment>
<dbReference type="Gene3D" id="3.30.70.330">
    <property type="match status" value="1"/>
</dbReference>
<protein>
    <submittedName>
        <fullName evidence="7">Splicing regulator RBM11</fullName>
    </submittedName>
</protein>
<dbReference type="AlphaFoldDB" id="A0AAD9QSS5"/>
<sequence length="199" mass="22316">MTNFIERDERCIFVGNLEARVTEEILWELFLQAGPLEAVHIAKDKETGKQKAFGFVSFTHEVSVPYAISLMDGIPLYGKPIMVKTAEQSSNTNSPGNQSPSNYGYPFPDNPQLRRHLFDTPSGHFSPQPGLRTPSPLLMDSGCRNFQQGLSSPRGVWAMPSPWQQNGGQSYPLRNSPQYGQQFCQPQAPNRQSRSYYSS</sequence>
<feature type="region of interest" description="Disordered" evidence="5">
    <location>
        <begin position="87"/>
        <end position="112"/>
    </location>
</feature>
<keyword evidence="8" id="KW-1185">Reference proteome</keyword>
<dbReference type="PANTHER" id="PTHR13798:SF11">
    <property type="entry name" value="RNA-BINDING PROTEIN 7-RELATED"/>
    <property type="match status" value="1"/>
</dbReference>
<name>A0AAD9QSS5_ACRCE</name>
<dbReference type="Pfam" id="PF00076">
    <property type="entry name" value="RRM_1"/>
    <property type="match status" value="1"/>
</dbReference>
<dbReference type="InterPro" id="IPR052285">
    <property type="entry name" value="NEXT_complex_subunit"/>
</dbReference>
<feature type="region of interest" description="Disordered" evidence="5">
    <location>
        <begin position="154"/>
        <end position="199"/>
    </location>
</feature>
<evidence type="ECO:0000256" key="1">
    <source>
        <dbReference type="ARBA" id="ARBA00004642"/>
    </source>
</evidence>
<dbReference type="SUPFAM" id="SSF54928">
    <property type="entry name" value="RNA-binding domain, RBD"/>
    <property type="match status" value="1"/>
</dbReference>
<dbReference type="SMART" id="SM00360">
    <property type="entry name" value="RRM"/>
    <property type="match status" value="1"/>
</dbReference>
<evidence type="ECO:0000259" key="6">
    <source>
        <dbReference type="PROSITE" id="PS50102"/>
    </source>
</evidence>
<dbReference type="PROSITE" id="PS50102">
    <property type="entry name" value="RRM"/>
    <property type="match status" value="1"/>
</dbReference>
<reference evidence="7" key="1">
    <citation type="journal article" date="2023" name="G3 (Bethesda)">
        <title>Whole genome assembly and annotation of the endangered Caribbean coral Acropora cervicornis.</title>
        <authorList>
            <person name="Selwyn J.D."/>
            <person name="Vollmer S.V."/>
        </authorList>
    </citation>
    <scope>NUCLEOTIDE SEQUENCE</scope>
    <source>
        <strain evidence="7">K2</strain>
    </source>
</reference>
<organism evidence="7 8">
    <name type="scientific">Acropora cervicornis</name>
    <name type="common">Staghorn coral</name>
    <dbReference type="NCBI Taxonomy" id="6130"/>
    <lineage>
        <taxon>Eukaryota</taxon>
        <taxon>Metazoa</taxon>
        <taxon>Cnidaria</taxon>
        <taxon>Anthozoa</taxon>
        <taxon>Hexacorallia</taxon>
        <taxon>Scleractinia</taxon>
        <taxon>Astrocoeniina</taxon>
        <taxon>Acroporidae</taxon>
        <taxon>Acropora</taxon>
    </lineage>
</organism>
<feature type="compositionally biased region" description="Polar residues" evidence="5">
    <location>
        <begin position="87"/>
        <end position="102"/>
    </location>
</feature>
<dbReference type="GO" id="GO:0000381">
    <property type="term" value="P:regulation of alternative mRNA splicing, via spliceosome"/>
    <property type="evidence" value="ECO:0007669"/>
    <property type="project" value="TreeGrafter"/>
</dbReference>
<dbReference type="Proteomes" id="UP001249851">
    <property type="component" value="Unassembled WGS sequence"/>
</dbReference>
<dbReference type="InterPro" id="IPR000504">
    <property type="entry name" value="RRM_dom"/>
</dbReference>
<evidence type="ECO:0000256" key="2">
    <source>
        <dbReference type="ARBA" id="ARBA00022884"/>
    </source>
</evidence>
<evidence type="ECO:0000313" key="8">
    <source>
        <dbReference type="Proteomes" id="UP001249851"/>
    </source>
</evidence>
<feature type="domain" description="RRM" evidence="6">
    <location>
        <begin position="10"/>
        <end position="88"/>
    </location>
</feature>
<dbReference type="EMBL" id="JARQWQ010000016">
    <property type="protein sequence ID" value="KAK2566694.1"/>
    <property type="molecule type" value="Genomic_DNA"/>
</dbReference>
<comment type="subcellular location">
    <subcellularLocation>
        <location evidence="1">Nucleus</location>
        <location evidence="1">Nucleoplasm</location>
    </subcellularLocation>
</comment>
<proteinExistence type="predicted"/>
<dbReference type="InterPro" id="IPR035979">
    <property type="entry name" value="RBD_domain_sf"/>
</dbReference>
<dbReference type="InterPro" id="IPR012677">
    <property type="entry name" value="Nucleotide-bd_a/b_plait_sf"/>
</dbReference>
<gene>
    <name evidence="7" type="ORF">P5673_009365</name>
</gene>
<evidence type="ECO:0000256" key="4">
    <source>
        <dbReference type="PROSITE-ProRule" id="PRU00176"/>
    </source>
</evidence>
<evidence type="ECO:0000256" key="5">
    <source>
        <dbReference type="SAM" id="MobiDB-lite"/>
    </source>
</evidence>
<dbReference type="PANTHER" id="PTHR13798">
    <property type="entry name" value="RNA BINDING MOTIF RBM PROTEIN -RELATED"/>
    <property type="match status" value="1"/>
</dbReference>
<dbReference type="CDD" id="cd12336">
    <property type="entry name" value="RRM_RBM7_like"/>
    <property type="match status" value="1"/>
</dbReference>
<evidence type="ECO:0000256" key="3">
    <source>
        <dbReference type="ARBA" id="ARBA00023242"/>
    </source>
</evidence>
<keyword evidence="3" id="KW-0539">Nucleus</keyword>
<keyword evidence="2 4" id="KW-0694">RNA-binding</keyword>
<accession>A0AAD9QSS5</accession>
<dbReference type="GO" id="GO:0005654">
    <property type="term" value="C:nucleoplasm"/>
    <property type="evidence" value="ECO:0007669"/>
    <property type="project" value="UniProtKB-SubCell"/>
</dbReference>
<dbReference type="GO" id="GO:0003727">
    <property type="term" value="F:single-stranded RNA binding"/>
    <property type="evidence" value="ECO:0007669"/>
    <property type="project" value="TreeGrafter"/>
</dbReference>
<evidence type="ECO:0000313" key="7">
    <source>
        <dbReference type="EMBL" id="KAK2566694.1"/>
    </source>
</evidence>